<feature type="signal peptide" evidence="1">
    <location>
        <begin position="1"/>
        <end position="19"/>
    </location>
</feature>
<keyword evidence="1" id="KW-0732">Signal</keyword>
<feature type="chain" id="PRO_5007593698" evidence="1">
    <location>
        <begin position="20"/>
        <end position="371"/>
    </location>
</feature>
<keyword evidence="3" id="KW-1185">Reference proteome</keyword>
<protein>
    <submittedName>
        <fullName evidence="2">Uncharacterized protein</fullName>
    </submittedName>
</protein>
<gene>
    <name evidence="2" type="ORF">DLAC_00880</name>
</gene>
<evidence type="ECO:0000313" key="3">
    <source>
        <dbReference type="Proteomes" id="UP000076078"/>
    </source>
</evidence>
<organism evidence="2 3">
    <name type="scientific">Tieghemostelium lacteum</name>
    <name type="common">Slime mold</name>
    <name type="synonym">Dictyostelium lacteum</name>
    <dbReference type="NCBI Taxonomy" id="361077"/>
    <lineage>
        <taxon>Eukaryota</taxon>
        <taxon>Amoebozoa</taxon>
        <taxon>Evosea</taxon>
        <taxon>Eumycetozoa</taxon>
        <taxon>Dictyostelia</taxon>
        <taxon>Dictyosteliales</taxon>
        <taxon>Raperosteliaceae</taxon>
        <taxon>Tieghemostelium</taxon>
    </lineage>
</organism>
<reference evidence="2 3" key="1">
    <citation type="submission" date="2015-12" db="EMBL/GenBank/DDBJ databases">
        <title>Dictyostelia acquired genes for synthesis and detection of signals that induce cell-type specialization by lateral gene transfer from prokaryotes.</title>
        <authorList>
            <person name="Gloeckner G."/>
            <person name="Schaap P."/>
        </authorList>
    </citation>
    <scope>NUCLEOTIDE SEQUENCE [LARGE SCALE GENOMIC DNA]</scope>
    <source>
        <strain evidence="2 3">TK</strain>
    </source>
</reference>
<evidence type="ECO:0000256" key="1">
    <source>
        <dbReference type="SAM" id="SignalP"/>
    </source>
</evidence>
<name>A0A152A775_TIELA</name>
<dbReference type="Proteomes" id="UP000076078">
    <property type="component" value="Unassembled WGS sequence"/>
</dbReference>
<dbReference type="AlphaFoldDB" id="A0A152A775"/>
<dbReference type="InParanoid" id="A0A152A775"/>
<sequence length="371" mass="41609">MKSILYVCLLVCLVGLSIGQNWDSSSWDSSWDSSSWDPSWDSSSWESSSAGESSWTPSNIFSFFSTSTPISQTLNFAQFNLGNQQVIVNQSIPGTDNTVIYGIISYEASLDSLLVFYSNLSTETDNIGYYSISKNEFNPNPLYSQNRGNVLGYYLALSAINYSPDTATVYIPILDFQDSNVTIWSIDFQNQVESRIQYPEQVYRQPLYAPTGVYNQRVQYLYTYYVDATTQVPTILVSETAVWAQNYSAWEFPDWNIPPQSQVYLLHTEKYAEGRLFALVFENSQTILYSLGVFGGEATPIKTWSVVPGSNSITNGLQYITTGTDTIVVITSPSAGQYQYTSVNLWTRESNVLATTTVNFQGNISFNLFAQ</sequence>
<comment type="caution">
    <text evidence="2">The sequence shown here is derived from an EMBL/GenBank/DDBJ whole genome shotgun (WGS) entry which is preliminary data.</text>
</comment>
<proteinExistence type="predicted"/>
<accession>A0A152A775</accession>
<evidence type="ECO:0000313" key="2">
    <source>
        <dbReference type="EMBL" id="KYR02079.1"/>
    </source>
</evidence>
<dbReference type="EMBL" id="LODT01000004">
    <property type="protein sequence ID" value="KYR02079.1"/>
    <property type="molecule type" value="Genomic_DNA"/>
</dbReference>